<feature type="compositionally biased region" description="Low complexity" evidence="1">
    <location>
        <begin position="689"/>
        <end position="702"/>
    </location>
</feature>
<reference evidence="2" key="1">
    <citation type="submission" date="2020-02" db="EMBL/GenBank/DDBJ databases">
        <authorList>
            <person name="Meier V. D."/>
        </authorList>
    </citation>
    <scope>NUCLEOTIDE SEQUENCE</scope>
    <source>
        <strain evidence="2">AVDCRST_MAG29</strain>
    </source>
</reference>
<evidence type="ECO:0000313" key="2">
    <source>
        <dbReference type="EMBL" id="CAA9330642.1"/>
    </source>
</evidence>
<feature type="compositionally biased region" description="Basic and acidic residues" evidence="1">
    <location>
        <begin position="206"/>
        <end position="223"/>
    </location>
</feature>
<feature type="compositionally biased region" description="Basic and acidic residues" evidence="1">
    <location>
        <begin position="325"/>
        <end position="340"/>
    </location>
</feature>
<feature type="compositionally biased region" description="Basic and acidic residues" evidence="1">
    <location>
        <begin position="645"/>
        <end position="657"/>
    </location>
</feature>
<feature type="compositionally biased region" description="Low complexity" evidence="1">
    <location>
        <begin position="618"/>
        <end position="627"/>
    </location>
</feature>
<evidence type="ECO:0000256" key="1">
    <source>
        <dbReference type="SAM" id="MobiDB-lite"/>
    </source>
</evidence>
<gene>
    <name evidence="2" type="ORF">AVDCRST_MAG29-1032</name>
</gene>
<feature type="non-terminal residue" evidence="2">
    <location>
        <position position="1"/>
    </location>
</feature>
<feature type="compositionally biased region" description="Basic and acidic residues" evidence="1">
    <location>
        <begin position="1"/>
        <end position="16"/>
    </location>
</feature>
<organism evidence="2">
    <name type="scientific">uncultured Nocardioidaceae bacterium</name>
    <dbReference type="NCBI Taxonomy" id="253824"/>
    <lineage>
        <taxon>Bacteria</taxon>
        <taxon>Bacillati</taxon>
        <taxon>Actinomycetota</taxon>
        <taxon>Actinomycetes</taxon>
        <taxon>Propionibacteriales</taxon>
        <taxon>Nocardioidaceae</taxon>
        <taxon>environmental samples</taxon>
    </lineage>
</organism>
<feature type="region of interest" description="Disordered" evidence="1">
    <location>
        <begin position="64"/>
        <end position="160"/>
    </location>
</feature>
<sequence>GAPRRDRAAAPSDRHRLLAGPLRSRSGHGGPALRPAHLRLLAAWPARLHRGGAAADRVRREYRRHARTRDHGAGRQHRRAAGRRGGRCLLRRTPRAAPGAGRRPRQHRQRRLSHRRRAQHLRTRTGTAAAGLRPGHRGTARAGAPGSGAAQRARGAAHVVHPALRRRGHRGTERSGGYPDRGHRCARRAAVRVRVVPGTAAAADRGGVDPDHLPDRAGPDHLHRRELRGAVPDLAGGTRRGHRLLTAPGDALARGAGARPRQPRRRGDSHAHRRRGGPGLRSDSGHQPDRPAGAAGPFPAQHGYRRHAYSAGQRVGGADSAAGAPRERRSPHRLAEDPARRRARPRLVPVGAPDHATPDRGEPGSVRGAGSAHRARRGPQDRTVRHRLAGHLRAALRRARDADHRRRGHRGAHPDRPARGPHGCRSGRERGGIGGRHPCRRGGFRGRWQHRRAGPARRGDGRQHRYGRRGGRACERGGCRGRHRRHHRRGSNSSRLLRSRLRQLPVRPGAHRGHHVHPAGPHLPVAAAAAEGGAAEPDLTGGGLRRGGLLLAARERVRRHLRRLRDRRCHVLAAGDHLRVPVRPVDGLRGLHPGPDARGVRRVGQHHRRRGERPRTHGPPGDVGRPDPVLLVRCPGECAGYRHQGARDSAGRRDPDRRHHRAGPAGACPRRPSRPVELVAAGRRGAGAAGRALPAGRTAGTAPRRHAL</sequence>
<name>A0A6J4LJJ4_9ACTN</name>
<feature type="compositionally biased region" description="Low complexity" evidence="1">
    <location>
        <begin position="140"/>
        <end position="157"/>
    </location>
</feature>
<feature type="compositionally biased region" description="Low complexity" evidence="1">
    <location>
        <begin position="247"/>
        <end position="260"/>
    </location>
</feature>
<feature type="compositionally biased region" description="Basic residues" evidence="1">
    <location>
        <begin position="437"/>
        <end position="455"/>
    </location>
</feature>
<dbReference type="EMBL" id="CADCUG010000054">
    <property type="protein sequence ID" value="CAA9330642.1"/>
    <property type="molecule type" value="Genomic_DNA"/>
</dbReference>
<feature type="compositionally biased region" description="Basic residues" evidence="1">
    <location>
        <begin position="102"/>
        <end position="123"/>
    </location>
</feature>
<feature type="region of interest" description="Disordered" evidence="1">
    <location>
        <begin position="200"/>
        <end position="498"/>
    </location>
</feature>
<dbReference type="AlphaFoldDB" id="A0A6J4LJJ4"/>
<feature type="region of interest" description="Disordered" evidence="1">
    <location>
        <begin position="586"/>
        <end position="627"/>
    </location>
</feature>
<feature type="compositionally biased region" description="Basic residues" evidence="1">
    <location>
        <begin position="600"/>
        <end position="612"/>
    </location>
</feature>
<feature type="compositionally biased region" description="Basic residues" evidence="1">
    <location>
        <begin position="384"/>
        <end position="397"/>
    </location>
</feature>
<accession>A0A6J4LJJ4</accession>
<feature type="non-terminal residue" evidence="2">
    <location>
        <position position="708"/>
    </location>
</feature>
<protein>
    <submittedName>
        <fullName evidence="2">Uncharacterized protein</fullName>
    </submittedName>
</protein>
<feature type="compositionally biased region" description="Basic residues" evidence="1">
    <location>
        <begin position="479"/>
        <end position="490"/>
    </location>
</feature>
<feature type="region of interest" description="Disordered" evidence="1">
    <location>
        <begin position="1"/>
        <end position="31"/>
    </location>
</feature>
<feature type="compositionally biased region" description="Basic residues" evidence="1">
    <location>
        <begin position="64"/>
        <end position="94"/>
    </location>
</feature>
<proteinExistence type="predicted"/>
<feature type="region of interest" description="Disordered" evidence="1">
    <location>
        <begin position="641"/>
        <end position="708"/>
    </location>
</feature>